<keyword evidence="9 22" id="KW-0732">Signal</keyword>
<dbReference type="InterPro" id="IPR023415">
    <property type="entry name" value="LDLR_class-A_CS"/>
</dbReference>
<dbReference type="FunFam" id="2.10.25.10:FF:000217">
    <property type="entry name" value="SCO-spondin"/>
    <property type="match status" value="2"/>
</dbReference>
<dbReference type="SMART" id="SM00231">
    <property type="entry name" value="FA58C"/>
    <property type="match status" value="1"/>
</dbReference>
<comment type="function">
    <text evidence="18">Involved in the modulation of neuronal aggregation. May be involved in developmental events during the formation of the central nervous system.</text>
</comment>
<evidence type="ECO:0000256" key="22">
    <source>
        <dbReference type="SAM" id="SignalP"/>
    </source>
</evidence>
<feature type="disulfide bond" evidence="20">
    <location>
        <begin position="2343"/>
        <end position="2361"/>
    </location>
</feature>
<dbReference type="FunFam" id="2.20.100.10:FF:000007">
    <property type="entry name" value="Thrombospondin 1"/>
    <property type="match status" value="2"/>
</dbReference>
<evidence type="ECO:0000256" key="2">
    <source>
        <dbReference type="ARBA" id="ARBA00004239"/>
    </source>
</evidence>
<dbReference type="FunFam" id="2.10.25.10:FF:000055">
    <property type="entry name" value="alpha-tectorin isoform X1"/>
    <property type="match status" value="1"/>
</dbReference>
<dbReference type="SUPFAM" id="SSF57424">
    <property type="entry name" value="LDL receptor-like module"/>
    <property type="match status" value="8"/>
</dbReference>
<dbReference type="Gene3D" id="2.10.25.10">
    <property type="entry name" value="Laminin"/>
    <property type="match status" value="13"/>
</dbReference>
<evidence type="ECO:0000313" key="27">
    <source>
        <dbReference type="Ensembl" id="ENSSAUP00010062599.1"/>
    </source>
</evidence>
<feature type="disulfide bond" evidence="20">
    <location>
        <begin position="2389"/>
        <end position="2401"/>
    </location>
</feature>
<evidence type="ECO:0000256" key="10">
    <source>
        <dbReference type="ARBA" id="ARBA00022737"/>
    </source>
</evidence>
<evidence type="ECO:0000259" key="26">
    <source>
        <dbReference type="PROSITE" id="PS51233"/>
    </source>
</evidence>
<dbReference type="Gene3D" id="2.10.70.10">
    <property type="entry name" value="Complement Module, domain 1"/>
    <property type="match status" value="1"/>
</dbReference>
<keyword evidence="6" id="KW-0964">Secreted</keyword>
<evidence type="ECO:0000256" key="4">
    <source>
        <dbReference type="ARBA" id="ARBA00009456"/>
    </source>
</evidence>
<evidence type="ECO:0000256" key="8">
    <source>
        <dbReference type="ARBA" id="ARBA00022692"/>
    </source>
</evidence>
<feature type="region of interest" description="Disordered" evidence="21">
    <location>
        <begin position="2247"/>
        <end position="2278"/>
    </location>
</feature>
<dbReference type="InterPro" id="IPR036383">
    <property type="entry name" value="TSP1_rpt_sf"/>
</dbReference>
<keyword evidence="28" id="KW-1185">Reference proteome</keyword>
<evidence type="ECO:0000256" key="3">
    <source>
        <dbReference type="ARBA" id="ARBA00004308"/>
    </source>
</evidence>
<comment type="subcellular location">
    <subcellularLocation>
        <location evidence="3">Endomembrane system</location>
    </subcellularLocation>
    <subcellularLocation>
        <location evidence="1">Membrane</location>
        <topology evidence="1">Single-pass membrane protein</topology>
    </subcellularLocation>
    <subcellularLocation>
        <location evidence="2">Secreted</location>
        <location evidence="2">Extracellular space</location>
    </subcellularLocation>
</comment>
<dbReference type="PROSITE" id="PS01225">
    <property type="entry name" value="CTCK_2"/>
    <property type="match status" value="1"/>
</dbReference>
<keyword evidence="12" id="KW-0130">Cell adhesion</keyword>
<dbReference type="SMART" id="SM00209">
    <property type="entry name" value="TSP1"/>
    <property type="match status" value="24"/>
</dbReference>
<accession>A0A671YMS6</accession>
<dbReference type="FunFam" id="2.20.100.10:FF:000001">
    <property type="entry name" value="semaphorin-5A isoform X1"/>
    <property type="match status" value="3"/>
</dbReference>
<organism evidence="27 28">
    <name type="scientific">Sparus aurata</name>
    <name type="common">Gilthead sea bream</name>
    <dbReference type="NCBI Taxonomy" id="8175"/>
    <lineage>
        <taxon>Eukaryota</taxon>
        <taxon>Metazoa</taxon>
        <taxon>Chordata</taxon>
        <taxon>Craniata</taxon>
        <taxon>Vertebrata</taxon>
        <taxon>Euteleostomi</taxon>
        <taxon>Actinopterygii</taxon>
        <taxon>Neopterygii</taxon>
        <taxon>Teleostei</taxon>
        <taxon>Neoteleostei</taxon>
        <taxon>Acanthomorphata</taxon>
        <taxon>Eupercaria</taxon>
        <taxon>Spariformes</taxon>
        <taxon>Sparidae</taxon>
        <taxon>Sparus</taxon>
    </lineage>
</organism>
<feature type="domain" description="F5/8 type C" evidence="24">
    <location>
        <begin position="2047"/>
        <end position="2202"/>
    </location>
</feature>
<protein>
    <recommendedName>
        <fullName evidence="5">SCO-spondin</fullName>
    </recommendedName>
</protein>
<dbReference type="Proteomes" id="UP000472265">
    <property type="component" value="Chromosome 19"/>
</dbReference>
<evidence type="ECO:0000256" key="12">
    <source>
        <dbReference type="ARBA" id="ARBA00022889"/>
    </source>
</evidence>
<dbReference type="InterPro" id="IPR002919">
    <property type="entry name" value="TIL_dom"/>
</dbReference>
<evidence type="ECO:0000256" key="14">
    <source>
        <dbReference type="ARBA" id="ARBA00023136"/>
    </source>
</evidence>
<dbReference type="Gene3D" id="2.20.100.10">
    <property type="entry name" value="Thrombospondin type-1 (TSP1) repeat"/>
    <property type="match status" value="24"/>
</dbReference>
<dbReference type="InterPro" id="IPR002172">
    <property type="entry name" value="LDrepeatLR_classA_rpt"/>
</dbReference>
<keyword evidence="11" id="KW-0106">Calcium</keyword>
<evidence type="ECO:0000256" key="17">
    <source>
        <dbReference type="ARBA" id="ARBA00023180"/>
    </source>
</evidence>
<dbReference type="InterPro" id="IPR036055">
    <property type="entry name" value="LDL_receptor-like_sf"/>
</dbReference>
<sequence length="5018" mass="543524">MEILLLTLFGLQSVMGMGHWCDHTVQERVERILSPRLQLEVSCSEVYQFNTQDWRLDVDRMRIKHGGDDGIALYYKQQGPKASCYLYKPPDMESQVVNKTVRACCEGWGGPRCSEGVGVRGQCYSTWSCEDFPGVHNSSLMQMEQCCSSLWGLSWRNASDQTCLSCTYTLLPDSQSSPLVRGGLLGSVRVPQSSATCMSWGGAHYRTFDRKHFHFQGSCTYLMASSTDGTWAVYISTVCDGRGDCSKALRMMLGLDLVSIHQRNLTLNNLPVPNEEPLFQNGVSVHWLGDFVFVESGLGIRVKFDLSNTVYLTVTAEHLAATRGLCGVYNNNADDDFTTMGGIVSQYAASFGNSWKVPDQQNEGCSDAAELGHSCDVSGDPVLRRQAESVCHQLLENPFTHCHLRLDPTAYIDTCLYLYCSLQPKERDSAVCDTLASYARECAQQHVIITWRTATLCGRVCPRGQVFSDCVSSCPPSCASPQPPGPAAAMGQCREECVGGCECPPGVYLHQGRCLKRDDCPCFHRRRTYQSGDRIQQRCNTCVCRAGQWQCSGEKCAAQCSLMGALQVTTFDKKRYSLQGGNCPFTAVEDFVDRKLVVSVRCGECTAGGGGGGGLGCLREMTVTALRTTVTITDTGTVTLNGQRELLPLVTGDLVVHRASSSFLLIKTFGAQLLWHLNGPLALITLQPGFANKVRGLCGTLTWNQHDDFTTPEGDVENSVSLFAGKFTTEHCALPRGAPPDPCATYTQRRQYAETVCSVIHSTIFQVCHDVVEREPYFRLCLSEVCGCTPQRPCHCTILTAYTRQCAQEGVPIHWRNQTFCPVQCSGGQVYQECGRACGSSCSQGWNCDDGGGEMGLQTCVPGCQCPPGLVQDHQGQCVPITMCPCVQGDKTYEPGAVIQNNCNTCVCKLGEFNCTQQPCEVVNQCPGSLIYSPRSCLLTCTSLDPPGQQQGSGVTQWSCREPLSGCVCPQGTVLLGDHCVLPDECPCHHNGRLYYSNDTIIKDCNTCVCKERRWHCSQSACAGVCVATGDPHYVTFDGRCYSFLGDCQYVLARETSGLFSVTAENVPCGSTGVTCTKSVTLSLGNTIIHLLRGKAVTVNGMPVSLPKSYSGSGLTLERVGLFVSLSSRLGVTLLWDGGMRVYVRVAAHLRGRVRGLCGNFDGDTENDFTTRQGIVESTAELFGNSWKVSPSCPDVADQDLRDPCALNPHRMTWARKRCAVLTQELFSLCHAEVPFQQYYDWCVFDACGCDSGGDCECLCTAIAAYAEECNRRGVYIRWRSQELCPLQCDNGLIYDPCGPACSPSCPSVQQSPHSQCDALSCVEGCFCPAGTVLHGESCVVPTQCPCEWDGSVFPPGSTVTQHCQNCSCEDGVWQCEGVACPPVSPPCLESEFACAGGRCIPSQWVCDNEDDCGDGSDEVCPSTYCGVVCDQGEFLCAGGRCILYLHRCDGHDDCGDLSDERGCVCGPGEFQCPGDKCVPADRVCDGLRDCPSGADEAVCPSKVTCAPDQFACSDGTCVATTQLCDGTMHCPRGEDENQTNCHTVITTRLPPTVILTTPTTACRSYEFSCATGGQCVPQAWRCDGETDCMDGSDEQQCAAPCGPGQVPCLGGDQCVDYQQLYKTVSPESPGDRNTTVTCSEFTCMDGSCVPFNVCNGVADCPDSSLATLEGPSDEHGCRSWSSWAPWSPCSTSCGAGYMSRQRTCPSGDPLRHCRGQDFQRQQCFNITCPVDGQWLPWVSWSNCSSGCGGVQVRHRGCIPPRYGGRDCSQLRGPSNLPMEIKPCPDDGCANTSCPTGLLRYSCAPCPVSCAHISSGTTCDQPPAACSSGCWCPEGQVMNHMQQCVLPEECVCEVAGVRYWPGQQMKLDCQICVCERGRSQRCQPNPDCSVHCGWSSWSEWGECLGPCGVQSVQWSFRSPNNPTKHGDGRTCRGIYRKARRCQTDPCDECEYQSQSHAVGDRWRSDHCLLCHCLPNLTVQCSPYCPYAVSGCPQGQSLVPGEGDRCCYCQGENNTILVTISPVTVTTKPADGTTTLVPTYPLPPGDECWSPLGVQYLPASSFSASSQQSGHPPEAGRLHEPEEYKDLPQRRPEGYNSNTQSPFLQIDLLKPYNITGVLTQGGGMFGTFVSSFYLQFSQDGKQWLTYKELVTDARPRAKVFNGNQDDRGVAESRLDRMVSAQFVRLLPHDFMNGIYLRLEIMGCVDGGCREKEFRCENGRCVPAGPLGVVCDGVNDCGDGSDETYCGTAPTRGSPGLQNQTSSTGRPGFHGDSTTGAPGFHTTRSRGGVPGMVSPGVTGQPGLHLTTSIHSGRPGLQTTKAPWIATTPHDGGQPRVLCVEGQFACWSFGCIDAAQVCDGRRDCLDGSDEERCGTTVRPAVTTQGPLVPSPCSTKQFSCASGECVHLDRRCDLQKDCVDGSDEKDCVDCIMSLWTAWSACSVSCGLGSLFRQRDILREALPGGACGGAQFDSRGCFPRACPVDGHWSEWTEWSECDAQCGGGVRQRNRTCSAPPPKNGGRDCEGMTLQSQSCNSHPCTTDIGTQTGCINGMVLVTEADCQAGRVEPCTPTCSHLSSTSNCTAACTPGCRCPDGLYLQGGRCVNASKCVCLWDGQTLQPGQTISRDQCTTCVCRDGQVTCDSSSCVATCRWSAWSSWSPCDVTCGLGLQQRYSPRPKWTSWSECSKTCFNHVDDVGIRRRFRSCNRTLTTSSHTHLDSTCDGDSEEQEPCNTVYCPVNGGWSVWSVWSQCSSECDSGVQTRERFCNSPSPQHEGSSCPGPHIQTRDCNSHPCLDACPEGMVYMTAAECEAHGGACPRVCLDMTSAEVQCATACYDGCYCSLGFYLLNGSCVPLAQCPCYHQGQLYTAGGTLPLDACNNCTCTNGEMECGTDPCPVDCGWSSWTLWSACSRTCDVGVRRRYRSGTNPPPASGGRPCEGDRVGIDTCSIEPCFGVKEPWSAWSECSVTCGGGYRTRTRGPIRIHGTAQQFSACKLQPCGDGRVCPPSQEWKQCVRGVVSCTDLTMNLSRNCTPGCQCPQGTVQQDGVCVRESECRCDVDGEQYRPGDIVPTDCNNCTCEAGRLVNFDGQWSVWTPWGQCSVSCGAGLQSRYRFCSSPQRSGSGLPCLGPQREDQVCVTAPCDRDGVWGQWSNWTDCTKSCGGGFRGRGRKCDSPSPEGEGNYCEGLGTEVIACNTDHCPVAPCSQVPGTVFSSCGPSCPRSCEDLAYCEWQCEPGCYCTEGKVLSANGTVCVEREDCPCLDLSTGHSLDPGETTKAPDGCNNCTCAGGRFNCSRYPCPVSGGWCEWSEWTPCSRTCGAESVSRYRSCGCPEPKAGGAACSGDQEMHNGIGVQIQRQPCPVITFCPVHGSWSPWSVWSECDGCAGSSTRTRECNSPPTRFGGLPCIGERRQRRGCHDNTTVCSDCGGGQEEWPCGKPCPRSCSDLYGDTECLDSPGCRQTCGCPGDMVLQDGVCVAREECRCKYQNSSATEITSSMPDSSNASWIGPGGSDWQFANPGDSIMSDCKNCTCEAGVLQCQSVPGCHVDGDSAGLWLPWSQWSLCSVSCGGGQQSRSRVCSSSLCSGLSRQSKTCNTQVCLEVGCPPGRLYRECERGEGCPFSCAHVSGREGCYSDGCEEGCHCPPQTYQHRGVCLQECPCLVDKDFLASLQSFSVTPISSLLLHNVSEGVELQNGETLVHDCSTCGCEHGRWNCSLEHCPVDGGLSPWGSWSSCSLSCGGLGLKTRTRGCKQPAPAHGGRDCHGPRQETTYCQAPDCPDEDAGFTPWSLWSPCTKTCSSALSPAMKSRHRQCIKPPCSGSSHQEKACNLPQCPDGDDACVGADCALRNCSWTEWGEWGSCSRSCGVGQQQRIRTFLSPGTNGSWCEDILGGNLEHRFCNIRPCRVDGGWSRWSPWSRCDKRCGGGRSIRTRSCSSPPPKNGGKKCEGEKNQVKPCNTKPCDEKGCPPGQEFVLCANQCPQRCSDLQQGIECQGNTECQPGCRCPKGQLQQDGMCVQLWQCDCVDSLGQIWAAGSWHQVDCNNCSCSDGQLLCTNDSCQASCIWSSWSSWASCSVSCGQGQRTRYRSLIPETEGTDCQFEEVQHKSCDPGPCPPLCLHDNQELRVGDTWLQGECKQCTCTPEGHYCQDIDCRVDGGWTPWSVWSDCSVTCGQGTQVRTHACINPPPRNNGSDCSGPERETQDCHTPPCLDDLCPWSPWSSCTRSCGAGSVSRRRVCVCEEGGDAACPAEIEAERNKEETQLCYKQPCPGCPMSEWSVWSQCSCVSQRQQRYRVALSPATRGQQCTAVETQSRSCSVSHCDDCEAPFVYSACGPPCEKQLYICTNKNTITAPVLLSCELCVFQGLLQQNGSCVPPEECGCVHLQHQASGEPPKPVTVPQGATVTIGCSTCLCHDGTLQCDSRECEVILSEWSEWTPCSPCVPSASLQHSTSQAGVITGSNMVSIQRRFRACLDLDSGLPVSREEEDSQCPGPLVEERSCPDSNICRDLCVWSVWSAWTACAEPCSGGVRQRYRQPLASPQGPSCKSQQTQSQSCNTGLCPGERCEDRGRIYQESCANQCPRSCTDLWEHVQCLQGACHPGCRCPGGQLLQDGHCVSVTECRCGIPSGNGTLEFLPKDELSMDCNSCVCENGTLVCTKLPCPVYEPWSPWSSCSTSCGHGQRKRTRLCQDTEGGPTCSDTNQTEICDMPSCPECPTGKVFSDCSGSCPYTCEDLWSHTQCLQGPCTPGCTCPPGQVLHEGSCVFHADCPCSPLSLPTPYQSWNVSTEELKETLLPPGTCPVGERWRRSVSEEVPLCERSCQDIYSPPINCSHSAEGCVCREGLYRNTEGVCVIPALCPCHDQGMLWEAGSEWEEGCLSCRCVNGKKLCQLRCLPIHCDEGEVKVEEPGSCCPVCRRQFPGEPECHRYVQVRNITKGDCRLDNVEVSFCRGRCLSRTDVILEEPYLQSVCECCSYRLDPDNPVRFLSLQCDSGESEPVVLPVIHSCECTSCQGWNNECGREDVSVNDDVKT</sequence>
<feature type="disulfide bond" evidence="20">
    <location>
        <begin position="1437"/>
        <end position="1455"/>
    </location>
</feature>
<dbReference type="Gene3D" id="4.10.400.10">
    <property type="entry name" value="Low-density Lipoprotein Receptor"/>
    <property type="match status" value="9"/>
</dbReference>
<keyword evidence="15 20" id="KW-1015">Disulfide bond</keyword>
<evidence type="ECO:0000256" key="7">
    <source>
        <dbReference type="ARBA" id="ARBA00022536"/>
    </source>
</evidence>
<dbReference type="PANTHER" id="PTHR11339">
    <property type="entry name" value="EXTRACELLULAR MATRIX GLYCOPROTEIN RELATED"/>
    <property type="match status" value="1"/>
</dbReference>
<dbReference type="CDD" id="cd19941">
    <property type="entry name" value="TIL"/>
    <property type="match status" value="13"/>
</dbReference>
<feature type="disulfide bond" evidence="20">
    <location>
        <begin position="1506"/>
        <end position="1518"/>
    </location>
</feature>
<dbReference type="Pfam" id="PF00754">
    <property type="entry name" value="F5_F8_type_C"/>
    <property type="match status" value="1"/>
</dbReference>
<dbReference type="Gene3D" id="2.60.120.260">
    <property type="entry name" value="Galactose-binding domain-like"/>
    <property type="match status" value="1"/>
</dbReference>
<evidence type="ECO:0000256" key="16">
    <source>
        <dbReference type="ARBA" id="ARBA00023170"/>
    </source>
</evidence>
<feature type="disulfide bond" evidence="20">
    <location>
        <begin position="2207"/>
        <end position="2219"/>
    </location>
</feature>
<feature type="disulfide bond" evidence="20">
    <location>
        <begin position="2229"/>
        <end position="2244"/>
    </location>
</feature>
<evidence type="ECO:0000256" key="15">
    <source>
        <dbReference type="ARBA" id="ARBA00023157"/>
    </source>
</evidence>
<dbReference type="PANTHER" id="PTHR11339:SF396">
    <property type="entry name" value="SCO-SPONDIN"/>
    <property type="match status" value="1"/>
</dbReference>
<comment type="caution">
    <text evidence="19">Lacks conserved residue(s) required for the propagation of feature annotation.</text>
</comment>
<gene>
    <name evidence="27" type="primary">sspo</name>
</gene>
<feature type="compositionally biased region" description="Polar residues" evidence="21">
    <location>
        <begin position="2254"/>
        <end position="2263"/>
    </location>
</feature>
<dbReference type="GO" id="GO:0012505">
    <property type="term" value="C:endomembrane system"/>
    <property type="evidence" value="ECO:0007669"/>
    <property type="project" value="UniProtKB-SubCell"/>
</dbReference>
<feature type="disulfide bond" evidence="20">
    <location>
        <begin position="2336"/>
        <end position="2348"/>
    </location>
</feature>
<evidence type="ECO:0000256" key="20">
    <source>
        <dbReference type="PROSITE-ProRule" id="PRU00124"/>
    </source>
</evidence>
<feature type="domain" description="VWFD" evidence="26">
    <location>
        <begin position="1024"/>
        <end position="1194"/>
    </location>
</feature>
<keyword evidence="10" id="KW-0677">Repeat</keyword>
<feature type="disulfide bond" evidence="20">
    <location>
        <begin position="1485"/>
        <end position="1500"/>
    </location>
</feature>
<reference evidence="27" key="1">
    <citation type="submission" date="2021-04" db="EMBL/GenBank/DDBJ databases">
        <authorList>
            <consortium name="Wellcome Sanger Institute Data Sharing"/>
        </authorList>
    </citation>
    <scope>NUCLEOTIDE SEQUENCE [LARGE SCALE GENOMIC DNA]</scope>
</reference>
<keyword evidence="16" id="KW-0675">Receptor</keyword>
<dbReference type="InterPro" id="IPR008979">
    <property type="entry name" value="Galactose-bd-like_sf"/>
</dbReference>
<feature type="domain" description="VWFC" evidence="25">
    <location>
        <begin position="1347"/>
        <end position="1408"/>
    </location>
</feature>
<dbReference type="SMART" id="SM00214">
    <property type="entry name" value="VWC"/>
    <property type="match status" value="7"/>
</dbReference>
<dbReference type="InterPro" id="IPR001846">
    <property type="entry name" value="VWF_type-D"/>
</dbReference>
<dbReference type="PROSITE" id="PS01209">
    <property type="entry name" value="LDLRA_1"/>
    <property type="match status" value="2"/>
</dbReference>
<dbReference type="FunFam" id="2.20.100.10:FF:000080">
    <property type="entry name" value="SCO-spondin"/>
    <property type="match status" value="1"/>
</dbReference>
<dbReference type="Pfam" id="PF23244">
    <property type="entry name" value="VWF"/>
    <property type="match status" value="1"/>
</dbReference>
<dbReference type="InterPro" id="IPR000884">
    <property type="entry name" value="TSP1_rpt"/>
</dbReference>
<dbReference type="FunFam" id="4.10.400.10:FF:000045">
    <property type="entry name" value="Low-density lipoprotein receptor-related protein 2"/>
    <property type="match status" value="1"/>
</dbReference>
<feature type="disulfide bond" evidence="20">
    <location>
        <begin position="1466"/>
        <end position="1478"/>
    </location>
</feature>
<dbReference type="GeneTree" id="ENSGT00940000155829"/>
<dbReference type="Pfam" id="PF00094">
    <property type="entry name" value="VWD"/>
    <property type="match status" value="3"/>
</dbReference>
<dbReference type="PROSITE" id="PS50022">
    <property type="entry name" value="FA58C_3"/>
    <property type="match status" value="1"/>
</dbReference>
<dbReference type="SMART" id="SM00215">
    <property type="entry name" value="VWC_out"/>
    <property type="match status" value="11"/>
</dbReference>
<evidence type="ECO:0000256" key="18">
    <source>
        <dbReference type="ARBA" id="ARBA00045981"/>
    </source>
</evidence>
<dbReference type="Pfam" id="PF01826">
    <property type="entry name" value="TIL"/>
    <property type="match status" value="10"/>
</dbReference>
<dbReference type="GO" id="GO:0007155">
    <property type="term" value="P:cell adhesion"/>
    <property type="evidence" value="ECO:0007669"/>
    <property type="project" value="UniProtKB-KW"/>
</dbReference>
<feature type="domain" description="VWFD" evidence="26">
    <location>
        <begin position="558"/>
        <end position="735"/>
    </location>
</feature>
<keyword evidence="7" id="KW-0245">EGF-like domain</keyword>
<feature type="disulfide bond" evidence="20">
    <location>
        <begin position="1583"/>
        <end position="1598"/>
    </location>
</feature>
<evidence type="ECO:0000259" key="24">
    <source>
        <dbReference type="PROSITE" id="PS50022"/>
    </source>
</evidence>
<feature type="disulfide bond" evidence="20">
    <location>
        <begin position="1388"/>
        <end position="1400"/>
    </location>
</feature>
<dbReference type="PROSITE" id="PS50068">
    <property type="entry name" value="LDLRA_2"/>
    <property type="match status" value="8"/>
</dbReference>
<dbReference type="PROSITE" id="PS50092">
    <property type="entry name" value="TSP1"/>
    <property type="match status" value="25"/>
</dbReference>
<reference evidence="27" key="3">
    <citation type="submission" date="2025-09" db="UniProtKB">
        <authorList>
            <consortium name="Ensembl"/>
        </authorList>
    </citation>
    <scope>IDENTIFICATION</scope>
</reference>
<feature type="disulfide bond" evidence="20">
    <location>
        <begin position="1473"/>
        <end position="1491"/>
    </location>
</feature>
<evidence type="ECO:0000259" key="23">
    <source>
        <dbReference type="PROSITE" id="PS01225"/>
    </source>
</evidence>
<feature type="chain" id="PRO_5025518008" description="SCO-spondin" evidence="22">
    <location>
        <begin position="17"/>
        <end position="5018"/>
    </location>
</feature>
<dbReference type="InterPro" id="IPR000421">
    <property type="entry name" value="FA58C"/>
</dbReference>
<evidence type="ECO:0000256" key="1">
    <source>
        <dbReference type="ARBA" id="ARBA00004167"/>
    </source>
</evidence>
<keyword evidence="14" id="KW-0472">Membrane</keyword>
<dbReference type="Pfam" id="PF00057">
    <property type="entry name" value="Ldl_recept_a"/>
    <property type="match status" value="8"/>
</dbReference>
<feature type="domain" description="VWFC" evidence="25">
    <location>
        <begin position="1947"/>
        <end position="2009"/>
    </location>
</feature>
<dbReference type="FunFam" id="2.20.100.10:FF:000002">
    <property type="entry name" value="Unc-5 netrin receptor C"/>
    <property type="match status" value="2"/>
</dbReference>
<dbReference type="SMART" id="SM00832">
    <property type="entry name" value="C8"/>
    <property type="match status" value="3"/>
</dbReference>
<dbReference type="SMART" id="SM00216">
    <property type="entry name" value="VWD"/>
    <property type="match status" value="3"/>
</dbReference>
<evidence type="ECO:0000256" key="6">
    <source>
        <dbReference type="ARBA" id="ARBA00022525"/>
    </source>
</evidence>
<evidence type="ECO:0000256" key="9">
    <source>
        <dbReference type="ARBA" id="ARBA00022729"/>
    </source>
</evidence>
<comment type="similarity">
    <text evidence="4">Belongs to the thrombospondin family.</text>
</comment>
<dbReference type="SUPFAM" id="SSF57567">
    <property type="entry name" value="Serine protease inhibitors"/>
    <property type="match status" value="13"/>
</dbReference>
<feature type="domain" description="VWFC" evidence="25">
    <location>
        <begin position="4847"/>
        <end position="4903"/>
    </location>
</feature>
<evidence type="ECO:0000256" key="21">
    <source>
        <dbReference type="SAM" id="MobiDB-lite"/>
    </source>
</evidence>
<proteinExistence type="inferred from homology"/>
<dbReference type="SUPFAM" id="SSF57603">
    <property type="entry name" value="FnI-like domain"/>
    <property type="match status" value="5"/>
</dbReference>
<dbReference type="CDD" id="cd00057">
    <property type="entry name" value="FA58C"/>
    <property type="match status" value="1"/>
</dbReference>
<dbReference type="GO" id="GO:0016020">
    <property type="term" value="C:membrane"/>
    <property type="evidence" value="ECO:0007669"/>
    <property type="project" value="UniProtKB-SubCell"/>
</dbReference>
<dbReference type="InterPro" id="IPR006207">
    <property type="entry name" value="Cys_knot_C"/>
</dbReference>
<evidence type="ECO:0000259" key="25">
    <source>
        <dbReference type="PROSITE" id="PS50184"/>
    </source>
</evidence>
<dbReference type="InterPro" id="IPR014853">
    <property type="entry name" value="VWF/SSPO/ZAN-like_Cys-rich_dom"/>
</dbReference>
<dbReference type="PROSITE" id="PS50184">
    <property type="entry name" value="VWFC_2"/>
    <property type="match status" value="3"/>
</dbReference>
<dbReference type="Pfam" id="PF00090">
    <property type="entry name" value="TSP_1"/>
    <property type="match status" value="24"/>
</dbReference>
<dbReference type="SUPFAM" id="SSF82895">
    <property type="entry name" value="TSP-1 type 1 repeat"/>
    <property type="match status" value="23"/>
</dbReference>
<evidence type="ECO:0000256" key="11">
    <source>
        <dbReference type="ARBA" id="ARBA00022837"/>
    </source>
</evidence>
<reference evidence="27" key="2">
    <citation type="submission" date="2025-08" db="UniProtKB">
        <authorList>
            <consortium name="Ensembl"/>
        </authorList>
    </citation>
    <scope>IDENTIFICATION</scope>
</reference>
<dbReference type="SMART" id="SM00192">
    <property type="entry name" value="LDLa"/>
    <property type="match status" value="9"/>
</dbReference>
<evidence type="ECO:0000256" key="5">
    <source>
        <dbReference type="ARBA" id="ARBA00020523"/>
    </source>
</evidence>
<feature type="disulfide bond" evidence="20">
    <location>
        <begin position="1395"/>
        <end position="1413"/>
    </location>
</feature>
<evidence type="ECO:0000256" key="19">
    <source>
        <dbReference type="PROSITE-ProRule" id="PRU00039"/>
    </source>
</evidence>
<keyword evidence="17" id="KW-0325">Glycoprotein</keyword>
<dbReference type="CDD" id="cd00112">
    <property type="entry name" value="LDLa"/>
    <property type="match status" value="8"/>
</dbReference>
<dbReference type="OMA" id="IPFPCES"/>
<evidence type="ECO:0000313" key="28">
    <source>
        <dbReference type="Proteomes" id="UP000472265"/>
    </source>
</evidence>
<dbReference type="InParanoid" id="A0A671YMS6"/>
<dbReference type="PROSITE" id="PS01208">
    <property type="entry name" value="VWFC_1"/>
    <property type="match status" value="1"/>
</dbReference>
<dbReference type="SUPFAM" id="SSF49785">
    <property type="entry name" value="Galactose-binding domain-like"/>
    <property type="match status" value="1"/>
</dbReference>
<dbReference type="InterPro" id="IPR036084">
    <property type="entry name" value="Ser_inhib-like_sf"/>
</dbReference>
<name>A0A671YMS6_SPAAU</name>
<feature type="disulfide bond" evidence="20">
    <location>
        <begin position="1449"/>
        <end position="1464"/>
    </location>
</feature>
<feature type="disulfide bond" evidence="20">
    <location>
        <begin position="1513"/>
        <end position="1531"/>
    </location>
</feature>
<dbReference type="GO" id="GO:0005615">
    <property type="term" value="C:extracellular space"/>
    <property type="evidence" value="ECO:0007669"/>
    <property type="project" value="TreeGrafter"/>
</dbReference>
<keyword evidence="8" id="KW-0812">Transmembrane</keyword>
<dbReference type="Ensembl" id="ENSSAUT00010065634.1">
    <property type="protein sequence ID" value="ENSSAUP00010062599.1"/>
    <property type="gene ID" value="ENSSAUG00010025249.1"/>
</dbReference>
<dbReference type="PRINTS" id="PR00261">
    <property type="entry name" value="LDLRECEPTOR"/>
</dbReference>
<feature type="domain" description="CTCK" evidence="23">
    <location>
        <begin position="4912"/>
        <end position="5006"/>
    </location>
</feature>
<feature type="disulfide bond" evidence="20">
    <location>
        <begin position="2408"/>
        <end position="2423"/>
    </location>
</feature>
<feature type="disulfide bond" evidence="20">
    <location>
        <begin position="1430"/>
        <end position="1442"/>
    </location>
</feature>
<dbReference type="GO" id="GO:0031012">
    <property type="term" value="C:extracellular matrix"/>
    <property type="evidence" value="ECO:0007669"/>
    <property type="project" value="TreeGrafter"/>
</dbReference>
<feature type="disulfide bond" evidence="20">
    <location>
        <begin position="2355"/>
        <end position="2370"/>
    </location>
</feature>
<feature type="disulfide bond" evidence="20">
    <location>
        <begin position="2396"/>
        <end position="2414"/>
    </location>
</feature>
<keyword evidence="13" id="KW-1133">Transmembrane helix</keyword>
<feature type="signal peptide" evidence="22">
    <location>
        <begin position="1"/>
        <end position="16"/>
    </location>
</feature>
<dbReference type="InterPro" id="IPR050780">
    <property type="entry name" value="Mucin_vWF_Thrombospondin_sf"/>
</dbReference>
<dbReference type="PROSITE" id="PS01286">
    <property type="entry name" value="FA58C_2"/>
    <property type="match status" value="1"/>
</dbReference>
<dbReference type="SUPFAM" id="SSF57501">
    <property type="entry name" value="Cystine-knot cytokines"/>
    <property type="match status" value="1"/>
</dbReference>
<dbReference type="PROSITE" id="PS51233">
    <property type="entry name" value="VWFD"/>
    <property type="match status" value="3"/>
</dbReference>
<evidence type="ECO:0000256" key="13">
    <source>
        <dbReference type="ARBA" id="ARBA00022989"/>
    </source>
</evidence>
<dbReference type="InterPro" id="IPR029034">
    <property type="entry name" value="Cystine-knot_cytokine"/>
</dbReference>
<feature type="domain" description="VWFD" evidence="26">
    <location>
        <begin position="195"/>
        <end position="366"/>
    </location>
</feature>
<dbReference type="InterPro" id="IPR001007">
    <property type="entry name" value="VWF_dom"/>
</dbReference>